<dbReference type="PANTHER" id="PTHR28180:SF2">
    <property type="entry name" value="PEROXISOMAL PROTEIN 2"/>
    <property type="match status" value="1"/>
</dbReference>
<accession>A0ABR4J145</accession>
<keyword evidence="2" id="KW-1185">Reference proteome</keyword>
<protein>
    <recommendedName>
        <fullName evidence="3">AhpD-like protein</fullName>
    </recommendedName>
</protein>
<evidence type="ECO:0000313" key="2">
    <source>
        <dbReference type="Proteomes" id="UP001610335"/>
    </source>
</evidence>
<dbReference type="InterPro" id="IPR029032">
    <property type="entry name" value="AhpD-like"/>
</dbReference>
<gene>
    <name evidence="1" type="ORF">BDW59DRAFT_179458</name>
</gene>
<organism evidence="1 2">
    <name type="scientific">Aspergillus cavernicola</name>
    <dbReference type="NCBI Taxonomy" id="176166"/>
    <lineage>
        <taxon>Eukaryota</taxon>
        <taxon>Fungi</taxon>
        <taxon>Dikarya</taxon>
        <taxon>Ascomycota</taxon>
        <taxon>Pezizomycotina</taxon>
        <taxon>Eurotiomycetes</taxon>
        <taxon>Eurotiomycetidae</taxon>
        <taxon>Eurotiales</taxon>
        <taxon>Aspergillaceae</taxon>
        <taxon>Aspergillus</taxon>
        <taxon>Aspergillus subgen. Nidulantes</taxon>
    </lineage>
</organism>
<dbReference type="EMBL" id="JBFXLS010000003">
    <property type="protein sequence ID" value="KAL2833753.1"/>
    <property type="molecule type" value="Genomic_DNA"/>
</dbReference>
<dbReference type="SUPFAM" id="SSF69118">
    <property type="entry name" value="AhpD-like"/>
    <property type="match status" value="1"/>
</dbReference>
<comment type="caution">
    <text evidence="1">The sequence shown here is derived from an EMBL/GenBank/DDBJ whole genome shotgun (WGS) entry which is preliminary data.</text>
</comment>
<proteinExistence type="predicted"/>
<name>A0ABR4J145_9EURO</name>
<reference evidence="1 2" key="1">
    <citation type="submission" date="2024-07" db="EMBL/GenBank/DDBJ databases">
        <title>Section-level genome sequencing and comparative genomics of Aspergillus sections Usti and Cavernicolus.</title>
        <authorList>
            <consortium name="Lawrence Berkeley National Laboratory"/>
            <person name="Nybo J.L."/>
            <person name="Vesth T.C."/>
            <person name="Theobald S."/>
            <person name="Frisvad J.C."/>
            <person name="Larsen T.O."/>
            <person name="Kjaerboelling I."/>
            <person name="Rothschild-Mancinelli K."/>
            <person name="Lyhne E.K."/>
            <person name="Kogle M.E."/>
            <person name="Barry K."/>
            <person name="Clum A."/>
            <person name="Na H."/>
            <person name="Ledsgaard L."/>
            <person name="Lin J."/>
            <person name="Lipzen A."/>
            <person name="Kuo A."/>
            <person name="Riley R."/>
            <person name="Mondo S."/>
            <person name="LaButti K."/>
            <person name="Haridas S."/>
            <person name="Pangalinan J."/>
            <person name="Salamov A.A."/>
            <person name="Simmons B.A."/>
            <person name="Magnuson J.K."/>
            <person name="Chen J."/>
            <person name="Drula E."/>
            <person name="Henrissat B."/>
            <person name="Wiebenga A."/>
            <person name="Lubbers R.J."/>
            <person name="Gomes A.C."/>
            <person name="Makela M.R."/>
            <person name="Stajich J."/>
            <person name="Grigoriev I.V."/>
            <person name="Mortensen U.H."/>
            <person name="De vries R.P."/>
            <person name="Baker S.E."/>
            <person name="Andersen M.R."/>
        </authorList>
    </citation>
    <scope>NUCLEOTIDE SEQUENCE [LARGE SCALE GENOMIC DNA]</scope>
    <source>
        <strain evidence="1 2">CBS 600.67</strain>
    </source>
</reference>
<evidence type="ECO:0000313" key="1">
    <source>
        <dbReference type="EMBL" id="KAL2833753.1"/>
    </source>
</evidence>
<evidence type="ECO:0008006" key="3">
    <source>
        <dbReference type="Google" id="ProtNLM"/>
    </source>
</evidence>
<dbReference type="Gene3D" id="1.20.1290.10">
    <property type="entry name" value="AhpD-like"/>
    <property type="match status" value="1"/>
</dbReference>
<sequence length="238" mass="26670">MSETPTLPSSFWEPVLALPSTAPKLRWYMCVLVSLSSLNYPDVIPQVYTHLNDHFFLSTLPHTDRFNTVRHLREALIKSTGIVGAGRTGNAIRCLASCIPVDLQETESPRSLESDETARKRGREFWTRIYARNRAFDPQASVRASPDYAFVVREVIYARILSFDGVIDDLTGYVVVSALYGMDCPNQLQHHMKGMLINGATREDLKDLQELCLGLASILGVTKRHGPAPIPELPMEIK</sequence>
<dbReference type="PANTHER" id="PTHR28180">
    <property type="entry name" value="CONSERVED MITOCHONDRIAL PROTEIN-RELATED"/>
    <property type="match status" value="1"/>
</dbReference>
<dbReference type="InterPro" id="IPR052999">
    <property type="entry name" value="PTS1_Protein"/>
</dbReference>
<dbReference type="Proteomes" id="UP001610335">
    <property type="component" value="Unassembled WGS sequence"/>
</dbReference>